<evidence type="ECO:0000313" key="2">
    <source>
        <dbReference type="EMBL" id="MEA9357614.1"/>
    </source>
</evidence>
<dbReference type="Proteomes" id="UP001302274">
    <property type="component" value="Unassembled WGS sequence"/>
</dbReference>
<name>A0ABU5VZ62_9BACT</name>
<feature type="signal peptide" evidence="1">
    <location>
        <begin position="1"/>
        <end position="18"/>
    </location>
</feature>
<sequence length="280" mass="31237">MKLTIAILFIIFSNSLSAQTKLPNSKGQLDRTSVIRFSDKQIEKLKNLILDNKGHYINKNFPKAYRYISSQLIAMNASSHPRIDAGTIFWFDKADNINEAAGWSSYMVRTYTTIGIQLADRDVGDLQRVSDDIAINVLTDVIEAHGVPPLQNILARDITAAMEVGNIKDLAGWGGSVFYWNMPLVDHNGDLIKDPISGDEDDYLTLGDYILRNPERTRRFIKTSVLCIAYTPYLTTVTDVNGLMKSLKAVKNLPDIVRLPIIEGVSEIDSIQGSVLSLMK</sequence>
<dbReference type="RefSeq" id="WP_323577692.1">
    <property type="nucleotide sequence ID" value="NZ_JAYGJQ010000002.1"/>
</dbReference>
<feature type="chain" id="PRO_5046668872" evidence="1">
    <location>
        <begin position="19"/>
        <end position="280"/>
    </location>
</feature>
<gene>
    <name evidence="2" type="ORF">SHI21_15400</name>
</gene>
<organism evidence="2 3">
    <name type="scientific">Bacteriovorax antarcticus</name>
    <dbReference type="NCBI Taxonomy" id="3088717"/>
    <lineage>
        <taxon>Bacteria</taxon>
        <taxon>Pseudomonadati</taxon>
        <taxon>Bdellovibrionota</taxon>
        <taxon>Bacteriovoracia</taxon>
        <taxon>Bacteriovoracales</taxon>
        <taxon>Bacteriovoracaceae</taxon>
        <taxon>Bacteriovorax</taxon>
    </lineage>
</organism>
<protein>
    <submittedName>
        <fullName evidence="2">Uncharacterized protein</fullName>
    </submittedName>
</protein>
<proteinExistence type="predicted"/>
<evidence type="ECO:0000313" key="3">
    <source>
        <dbReference type="Proteomes" id="UP001302274"/>
    </source>
</evidence>
<reference evidence="2 3" key="1">
    <citation type="submission" date="2023-11" db="EMBL/GenBank/DDBJ databases">
        <title>A Novel Polar Bacteriovorax (B. antarcticus) Isolated from the Biocrust in Antarctica.</title>
        <authorList>
            <person name="Mun W."/>
            <person name="Choi S.Y."/>
            <person name="Mitchell R.J."/>
        </authorList>
    </citation>
    <scope>NUCLEOTIDE SEQUENCE [LARGE SCALE GENOMIC DNA]</scope>
    <source>
        <strain evidence="2 3">PP10</strain>
    </source>
</reference>
<accession>A0ABU5VZ62</accession>
<keyword evidence="1" id="KW-0732">Signal</keyword>
<keyword evidence="3" id="KW-1185">Reference proteome</keyword>
<evidence type="ECO:0000256" key="1">
    <source>
        <dbReference type="SAM" id="SignalP"/>
    </source>
</evidence>
<dbReference type="EMBL" id="JAYGJQ010000002">
    <property type="protein sequence ID" value="MEA9357614.1"/>
    <property type="molecule type" value="Genomic_DNA"/>
</dbReference>
<comment type="caution">
    <text evidence="2">The sequence shown here is derived from an EMBL/GenBank/DDBJ whole genome shotgun (WGS) entry which is preliminary data.</text>
</comment>